<evidence type="ECO:0000256" key="3">
    <source>
        <dbReference type="ARBA" id="ARBA00004808"/>
    </source>
</evidence>
<evidence type="ECO:0000313" key="15">
    <source>
        <dbReference type="EMBL" id="KXB07252.1"/>
    </source>
</evidence>
<dbReference type="GO" id="GO:0046872">
    <property type="term" value="F:metal ion binding"/>
    <property type="evidence" value="ECO:0007669"/>
    <property type="project" value="UniProtKB-KW"/>
</dbReference>
<dbReference type="FunFam" id="3.50.50.60:FF:000644">
    <property type="entry name" value="H(2):CoB-CoM heterodisulfide,ferredoxin reductase subunit A"/>
    <property type="match status" value="1"/>
</dbReference>
<evidence type="ECO:0000256" key="9">
    <source>
        <dbReference type="ARBA" id="ARBA00022994"/>
    </source>
</evidence>
<dbReference type="InterPro" id="IPR017900">
    <property type="entry name" value="4Fe4S_Fe_S_CS"/>
</dbReference>
<evidence type="ECO:0000256" key="4">
    <source>
        <dbReference type="ARBA" id="ARBA00006561"/>
    </source>
</evidence>
<comment type="caution">
    <text evidence="15">The sequence shown here is derived from an EMBL/GenBank/DDBJ whole genome shotgun (WGS) entry which is preliminary data.</text>
</comment>
<dbReference type="EMBL" id="LHYE01000012">
    <property type="protein sequence ID" value="KXB07252.1"/>
    <property type="molecule type" value="Genomic_DNA"/>
</dbReference>
<name>A0A133VLC7_9EURY</name>
<dbReference type="InterPro" id="IPR039650">
    <property type="entry name" value="HdrA-like"/>
</dbReference>
<feature type="domain" description="4Fe-4S ferredoxin-type" evidence="14">
    <location>
        <begin position="1039"/>
        <end position="1068"/>
    </location>
</feature>
<dbReference type="PANTHER" id="PTHR43498:SF1">
    <property type="entry name" value="COB--COM HETERODISULFIDE REDUCTASE IRON-SULFUR SUBUNIT A"/>
    <property type="match status" value="1"/>
</dbReference>
<dbReference type="GO" id="GO:0015948">
    <property type="term" value="P:methanogenesis"/>
    <property type="evidence" value="ECO:0007669"/>
    <property type="project" value="UniProtKB-KW"/>
</dbReference>
<keyword evidence="10 13" id="KW-0560">Oxidoreductase</keyword>
<dbReference type="SUPFAM" id="SSF51905">
    <property type="entry name" value="FAD/NAD(P)-binding domain"/>
    <property type="match status" value="1"/>
</dbReference>
<dbReference type="AlphaFoldDB" id="A0A133VLC7"/>
<dbReference type="Pfam" id="PF12831">
    <property type="entry name" value="FAD_oxidored"/>
    <property type="match status" value="1"/>
</dbReference>
<dbReference type="InterPro" id="IPR009051">
    <property type="entry name" value="Helical_ferredxn"/>
</dbReference>
<evidence type="ECO:0000256" key="10">
    <source>
        <dbReference type="ARBA" id="ARBA00023002"/>
    </source>
</evidence>
<dbReference type="Gene3D" id="3.30.70.20">
    <property type="match status" value="2"/>
</dbReference>
<dbReference type="InterPro" id="IPR023753">
    <property type="entry name" value="FAD/NAD-binding_dom"/>
</dbReference>
<dbReference type="GO" id="GO:0016491">
    <property type="term" value="F:oxidoreductase activity"/>
    <property type="evidence" value="ECO:0007669"/>
    <property type="project" value="UniProtKB-UniRule"/>
</dbReference>
<keyword evidence="7 13" id="KW-0479">Metal-binding</keyword>
<reference evidence="15 16" key="1">
    <citation type="journal article" date="2016" name="Sci. Rep.">
        <title>Metabolic traits of an uncultured archaeal lineage -MSBL1- from brine pools of the Red Sea.</title>
        <authorList>
            <person name="Mwirichia R."/>
            <person name="Alam I."/>
            <person name="Rashid M."/>
            <person name="Vinu M."/>
            <person name="Ba-Alawi W."/>
            <person name="Anthony Kamau A."/>
            <person name="Kamanda Ngugi D."/>
            <person name="Goker M."/>
            <person name="Klenk H.P."/>
            <person name="Bajic V."/>
            <person name="Stingl U."/>
        </authorList>
    </citation>
    <scope>NUCLEOTIDE SEQUENCE [LARGE SCALE GENOMIC DNA]</scope>
    <source>
        <strain evidence="15">SCGC-AAA382A20</strain>
    </source>
</reference>
<evidence type="ECO:0000256" key="1">
    <source>
        <dbReference type="ARBA" id="ARBA00001974"/>
    </source>
</evidence>
<feature type="domain" description="4Fe-4S ferredoxin-type" evidence="14">
    <location>
        <begin position="1070"/>
        <end position="1099"/>
    </location>
</feature>
<comment type="cofactor">
    <cofactor evidence="13">
        <name>[4Fe-4S] cluster</name>
        <dbReference type="ChEBI" id="CHEBI:49883"/>
    </cofactor>
</comment>
<dbReference type="InterPro" id="IPR036188">
    <property type="entry name" value="FAD/NAD-bd_sf"/>
</dbReference>
<dbReference type="Proteomes" id="UP000070263">
    <property type="component" value="Unassembled WGS sequence"/>
</dbReference>
<keyword evidence="11 13" id="KW-0408">Iron</keyword>
<dbReference type="Pfam" id="PF14691">
    <property type="entry name" value="Fer4_20"/>
    <property type="match status" value="1"/>
</dbReference>
<keyword evidence="5 13" id="KW-0004">4Fe-4S</keyword>
<evidence type="ECO:0000256" key="12">
    <source>
        <dbReference type="ARBA" id="ARBA00023014"/>
    </source>
</evidence>
<sequence length="1121" mass="123457">MARIGVFICFCGTNIANKVDIKEVTNYISKLDDVVVAKNYEYMCSDPGQEMIKETIQEEDLSGVVVASCSPSLHEETFQSVVEDGGLNRYLFQQANIREQCSWVTEDPEDATEKAKTLVKGAVKRVSMQEPLETSEVEVVPKSLVVGGGIAGIRAALNLANSGKEVYLVEKSPKIGGRMAQLDKTFPTLDCSSCILTPEMGRVDKHPNIELLSYAEVEEVDGYVGNYEVKVRRKPRYVEEEKCTACGDCTEVCPVDEPHQFDAKLGSRKAAYIPFPQAIPSSYTIEKRGKSPCSNACPADANPNGYAALISGEKFDEALELVRENLPFPSICGRVCQHPCETECNRGEIDEPVSLRSLKRFLADRAREKGEEEPRSIKPERDEKVAVVGGGPAGLTCGLRLLEKGFQVTVYDSSSNPGGLMTNCIPDFRLPKDVVEHDINHLLARGIDLETNTEIGKDIDLEELRENYGAVFIGVGAQKPAELEIEGTDYGGVLQGLPFLKKVKKGETPTDLGSKVAIIGGGNVAIDCARTINRMENCDVKILYRRTKDQMPAYEWEVEKAEKEDIEIEYLVSPKRVLGEDGKITGIQLIQNELGERDDSGRRRPVPIEGSEFDMEVDTIILAIGQNPNLSGFDDIKQTSQGTIEVEDMTLETNLDGVFAGGDVVRGPSSIVEAVEDGNEAAESITRYLNGEDLRKGRRLDIEEAELPEREIERQERNEPRRRDPAKRIEDFQEVELGFEKDEAVEEAERCLNCAGCSECMQCVEACGDLDAIDHNMEEEELDLEVGNIIVATGYDTFDPSVYTEYGWEKHPDIITSMQFERLVSSTGPTGGEIVRPSDGKVPEKIVFVQCVGSRDESKGHDYCSGVCCMYTAKHALLYKEHVPKGQAYVSYIDIRAPGKRYDEFTRKAIEEEGIKYLRGRVGNIKKMENGKYRVYTEDSLAGNPVTIEADMVVLATAVEPRDTSEKLAQVLGIQYDSDGFFTEDHPKLRPVETPTRGIFIAGTCEGPKDIPDSVAQAGAAAEKADAMINSGSLKLEPYISEIDEDICSGCKTCISICPYDAPSFDKEKKVSTVEEALCRGCGICASVCPSGAAQHHGYTDEEITAEIIANAEGVKEYEQL</sequence>
<dbReference type="EC" id="1.8.-.-" evidence="13"/>
<evidence type="ECO:0000256" key="5">
    <source>
        <dbReference type="ARBA" id="ARBA00022485"/>
    </source>
</evidence>
<organism evidence="15 16">
    <name type="scientific">candidate division MSBL1 archaeon SCGC-AAA382A20</name>
    <dbReference type="NCBI Taxonomy" id="1698280"/>
    <lineage>
        <taxon>Archaea</taxon>
        <taxon>Methanobacteriati</taxon>
        <taxon>Methanobacteriota</taxon>
        <taxon>candidate division MSBL1</taxon>
    </lineage>
</organism>
<evidence type="ECO:0000313" key="16">
    <source>
        <dbReference type="Proteomes" id="UP000070263"/>
    </source>
</evidence>
<comment type="similarity">
    <text evidence="4 13">Belongs to the HdrA family.</text>
</comment>
<keyword evidence="6 13" id="KW-0285">Flavoprotein</keyword>
<dbReference type="Gene3D" id="3.50.50.60">
    <property type="entry name" value="FAD/NAD(P)-binding domain"/>
    <property type="match status" value="3"/>
</dbReference>
<dbReference type="SUPFAM" id="SSF54862">
    <property type="entry name" value="4Fe-4S ferredoxins"/>
    <property type="match status" value="1"/>
</dbReference>
<dbReference type="PROSITE" id="PS00198">
    <property type="entry name" value="4FE4S_FER_1"/>
    <property type="match status" value="4"/>
</dbReference>
<gene>
    <name evidence="15" type="ORF">AKJ51_01780</name>
</gene>
<dbReference type="InterPro" id="IPR028261">
    <property type="entry name" value="DPD_II"/>
</dbReference>
<dbReference type="Pfam" id="PF07992">
    <property type="entry name" value="Pyr_redox_2"/>
    <property type="match status" value="1"/>
</dbReference>
<dbReference type="PATRIC" id="fig|1698280.3.peg.191"/>
<dbReference type="InterPro" id="IPR017896">
    <property type="entry name" value="4Fe4S_Fe-S-bd"/>
</dbReference>
<keyword evidence="12 13" id="KW-0411">Iron-sulfur</keyword>
<dbReference type="GO" id="GO:0051539">
    <property type="term" value="F:4 iron, 4 sulfur cluster binding"/>
    <property type="evidence" value="ECO:0007669"/>
    <property type="project" value="UniProtKB-UniRule"/>
</dbReference>
<dbReference type="Pfam" id="PF12838">
    <property type="entry name" value="Fer4_7"/>
    <property type="match status" value="1"/>
</dbReference>
<evidence type="ECO:0000256" key="8">
    <source>
        <dbReference type="ARBA" id="ARBA00022827"/>
    </source>
</evidence>
<evidence type="ECO:0000256" key="6">
    <source>
        <dbReference type="ARBA" id="ARBA00022630"/>
    </source>
</evidence>
<evidence type="ECO:0000256" key="2">
    <source>
        <dbReference type="ARBA" id="ARBA00003406"/>
    </source>
</evidence>
<feature type="domain" description="4Fe-4S ferredoxin-type" evidence="14">
    <location>
        <begin position="234"/>
        <end position="264"/>
    </location>
</feature>
<accession>A0A133VLC7</accession>
<keyword evidence="8 13" id="KW-0274">FAD</keyword>
<comment type="subunit">
    <text evidence="13">The ferredoxin:CoB-CoM heterodisulfide reductase is composed of three subunits; HdrA, HdrB and HdrC.</text>
</comment>
<comment type="function">
    <text evidence="2 13">Part of a complex that catalyzes the reversible reduction of CoM-S-S-CoB to the thiol-coenzymes H-S-CoM (coenzyme M) and H-S-CoB (coenzyme B).</text>
</comment>
<comment type="cofactor">
    <cofactor evidence="1 13">
        <name>FAD</name>
        <dbReference type="ChEBI" id="CHEBI:57692"/>
    </cofactor>
</comment>
<dbReference type="PRINTS" id="PR00419">
    <property type="entry name" value="ADXRDTASE"/>
</dbReference>
<keyword evidence="16" id="KW-1185">Reference proteome</keyword>
<dbReference type="PANTHER" id="PTHR43498">
    <property type="entry name" value="FERREDOXIN:COB-COM HETERODISULFIDE REDUCTASE SUBUNIT A"/>
    <property type="match status" value="1"/>
</dbReference>
<evidence type="ECO:0000256" key="13">
    <source>
        <dbReference type="RuleBase" id="RU366072"/>
    </source>
</evidence>
<dbReference type="PROSITE" id="PS51379">
    <property type="entry name" value="4FE4S_FER_2"/>
    <property type="match status" value="3"/>
</dbReference>
<evidence type="ECO:0000256" key="7">
    <source>
        <dbReference type="ARBA" id="ARBA00022723"/>
    </source>
</evidence>
<protein>
    <recommendedName>
        <fullName evidence="13">CoB--CoM heterodisulfide reductase iron-sulfur subunit A</fullName>
        <ecNumber evidence="13">1.8.-.-</ecNumber>
    </recommendedName>
</protein>
<proteinExistence type="inferred from homology"/>
<dbReference type="SUPFAM" id="SSF46548">
    <property type="entry name" value="alpha-helical ferredoxin"/>
    <property type="match status" value="2"/>
</dbReference>
<dbReference type="Pfam" id="PF00037">
    <property type="entry name" value="Fer4"/>
    <property type="match status" value="1"/>
</dbReference>
<comment type="pathway">
    <text evidence="3 13">Cofactor metabolism; coenzyme M-coenzyme B heterodisulfide reduction; coenzyme B and coenzyme M from coenzyme M-coenzyme B heterodisulfide: step 1/1.</text>
</comment>
<dbReference type="Gene3D" id="3.40.50.720">
    <property type="entry name" value="NAD(P)-binding Rossmann-like Domain"/>
    <property type="match status" value="1"/>
</dbReference>
<evidence type="ECO:0000259" key="14">
    <source>
        <dbReference type="PROSITE" id="PS51379"/>
    </source>
</evidence>
<evidence type="ECO:0000256" key="11">
    <source>
        <dbReference type="ARBA" id="ARBA00023004"/>
    </source>
</evidence>
<dbReference type="SUPFAM" id="SSF51971">
    <property type="entry name" value="Nucleotide-binding domain"/>
    <property type="match status" value="2"/>
</dbReference>
<dbReference type="Gene3D" id="1.10.1060.10">
    <property type="entry name" value="Alpha-helical ferredoxin"/>
    <property type="match status" value="2"/>
</dbReference>
<keyword evidence="9" id="KW-0484">Methanogenesis</keyword>